<feature type="compositionally biased region" description="Basic and acidic residues" evidence="1">
    <location>
        <begin position="1"/>
        <end position="13"/>
    </location>
</feature>
<proteinExistence type="predicted"/>
<feature type="compositionally biased region" description="Basic and acidic residues" evidence="1">
    <location>
        <begin position="146"/>
        <end position="164"/>
    </location>
</feature>
<feature type="compositionally biased region" description="Basic and acidic residues" evidence="1">
    <location>
        <begin position="67"/>
        <end position="79"/>
    </location>
</feature>
<keyword evidence="3" id="KW-1185">Reference proteome</keyword>
<feature type="compositionally biased region" description="Basic and acidic residues" evidence="1">
    <location>
        <begin position="27"/>
        <end position="60"/>
    </location>
</feature>
<evidence type="ECO:0000256" key="1">
    <source>
        <dbReference type="SAM" id="MobiDB-lite"/>
    </source>
</evidence>
<evidence type="ECO:0000313" key="2">
    <source>
        <dbReference type="EMBL" id="RKO91492.1"/>
    </source>
</evidence>
<dbReference type="AlphaFoldDB" id="A0A4P9WGM0"/>
<dbReference type="Proteomes" id="UP000269721">
    <property type="component" value="Unassembled WGS sequence"/>
</dbReference>
<reference evidence="3" key="1">
    <citation type="journal article" date="2018" name="Nat. Microbiol.">
        <title>Leveraging single-cell genomics to expand the fungal tree of life.</title>
        <authorList>
            <person name="Ahrendt S.R."/>
            <person name="Quandt C.A."/>
            <person name="Ciobanu D."/>
            <person name="Clum A."/>
            <person name="Salamov A."/>
            <person name="Andreopoulos B."/>
            <person name="Cheng J.F."/>
            <person name="Woyke T."/>
            <person name="Pelin A."/>
            <person name="Henrissat B."/>
            <person name="Reynolds N.K."/>
            <person name="Benny G.L."/>
            <person name="Smith M.E."/>
            <person name="James T.Y."/>
            <person name="Grigoriev I.V."/>
        </authorList>
    </citation>
    <scope>NUCLEOTIDE SEQUENCE [LARGE SCALE GENOMIC DNA]</scope>
</reference>
<name>A0A4P9WGM0_9FUNG</name>
<feature type="region of interest" description="Disordered" evidence="1">
    <location>
        <begin position="1"/>
        <end position="183"/>
    </location>
</feature>
<feature type="compositionally biased region" description="Basic residues" evidence="1">
    <location>
        <begin position="165"/>
        <end position="177"/>
    </location>
</feature>
<accession>A0A4P9WGM0</accession>
<protein>
    <submittedName>
        <fullName evidence="2">Uncharacterized protein</fullName>
    </submittedName>
</protein>
<sequence length="183" mass="21447">MEKNSKVTVEPKKRGGKMRQKGGGQEMGKDGEDGERWGRWGKMGKEVAKEIRGSKKERRIEKKKKRSQEGKREKWEERWGSWGEMRGSKKERRIEKKKKRFQEGKREKWEELEGEAPGGSEVMLSGTRPGEAPKSPYIIRNGSGPELDRSNRVIKDHEIYDDPRVKKRRNNKSKRRKDGGWIQ</sequence>
<dbReference type="EMBL" id="KZ995043">
    <property type="protein sequence ID" value="RKO91492.1"/>
    <property type="molecule type" value="Genomic_DNA"/>
</dbReference>
<feature type="compositionally biased region" description="Basic and acidic residues" evidence="1">
    <location>
        <begin position="101"/>
        <end position="111"/>
    </location>
</feature>
<organism evidence="2 3">
    <name type="scientific">Blyttiomyces helicus</name>
    <dbReference type="NCBI Taxonomy" id="388810"/>
    <lineage>
        <taxon>Eukaryota</taxon>
        <taxon>Fungi</taxon>
        <taxon>Fungi incertae sedis</taxon>
        <taxon>Chytridiomycota</taxon>
        <taxon>Chytridiomycota incertae sedis</taxon>
        <taxon>Chytridiomycetes</taxon>
        <taxon>Chytridiomycetes incertae sedis</taxon>
        <taxon>Blyttiomyces</taxon>
    </lineage>
</organism>
<gene>
    <name evidence="2" type="ORF">BDK51DRAFT_33680</name>
</gene>
<evidence type="ECO:0000313" key="3">
    <source>
        <dbReference type="Proteomes" id="UP000269721"/>
    </source>
</evidence>